<name>A0AAU9EFS3_9BACT</name>
<dbReference type="RefSeq" id="WP_338600320.1">
    <property type="nucleotide sequence ID" value="NZ_AP028679.1"/>
</dbReference>
<gene>
    <name evidence="2" type="ORF">FAK_27110</name>
</gene>
<dbReference type="Proteomes" id="UP001366166">
    <property type="component" value="Chromosome"/>
</dbReference>
<accession>A0AAU9EFS3</accession>
<feature type="signal peptide" evidence="1">
    <location>
        <begin position="1"/>
        <end position="20"/>
    </location>
</feature>
<keyword evidence="1" id="KW-0732">Signal</keyword>
<protein>
    <recommendedName>
        <fullName evidence="4">Diheme cytochrome c</fullName>
    </recommendedName>
</protein>
<evidence type="ECO:0008006" key="4">
    <source>
        <dbReference type="Google" id="ProtNLM"/>
    </source>
</evidence>
<dbReference type="InterPro" id="IPR018588">
    <property type="entry name" value="Dihaem_cytochrome-c"/>
</dbReference>
<dbReference type="EMBL" id="AP028679">
    <property type="protein sequence ID" value="BEQ15645.1"/>
    <property type="molecule type" value="Genomic_DNA"/>
</dbReference>
<dbReference type="GO" id="GO:0009055">
    <property type="term" value="F:electron transfer activity"/>
    <property type="evidence" value="ECO:0007669"/>
    <property type="project" value="InterPro"/>
</dbReference>
<proteinExistence type="predicted"/>
<dbReference type="GO" id="GO:0020037">
    <property type="term" value="F:heme binding"/>
    <property type="evidence" value="ECO:0007669"/>
    <property type="project" value="InterPro"/>
</dbReference>
<evidence type="ECO:0000313" key="2">
    <source>
        <dbReference type="EMBL" id="BEQ15645.1"/>
    </source>
</evidence>
<reference evidence="3" key="1">
    <citation type="journal article" date="2023" name="Arch. Microbiol.">
        <title>Desulfoferula mesophilus gen. nov. sp. nov., a mesophilic sulfate-reducing bacterium isolated from a brackish lake sediment.</title>
        <authorList>
            <person name="Watanabe T."/>
            <person name="Yabe T."/>
            <person name="Tsuji J.M."/>
            <person name="Fukui M."/>
        </authorList>
    </citation>
    <scope>NUCLEOTIDE SEQUENCE [LARGE SCALE GENOMIC DNA]</scope>
    <source>
        <strain evidence="3">12FAK</strain>
    </source>
</reference>
<keyword evidence="3" id="KW-1185">Reference proteome</keyword>
<dbReference type="KEGG" id="dmp:FAK_27110"/>
<dbReference type="InterPro" id="IPR036909">
    <property type="entry name" value="Cyt_c-like_dom_sf"/>
</dbReference>
<evidence type="ECO:0000256" key="1">
    <source>
        <dbReference type="SAM" id="SignalP"/>
    </source>
</evidence>
<dbReference type="AlphaFoldDB" id="A0AAU9EFS3"/>
<dbReference type="SUPFAM" id="SSF46626">
    <property type="entry name" value="Cytochrome c"/>
    <property type="match status" value="1"/>
</dbReference>
<dbReference type="Pfam" id="PF09626">
    <property type="entry name" value="DHC"/>
    <property type="match status" value="1"/>
</dbReference>
<feature type="chain" id="PRO_5043930650" description="Diheme cytochrome c" evidence="1">
    <location>
        <begin position="21"/>
        <end position="184"/>
    </location>
</feature>
<organism evidence="2 3">
    <name type="scientific">Desulfoferula mesophila</name>
    <dbReference type="NCBI Taxonomy" id="3058419"/>
    <lineage>
        <taxon>Bacteria</taxon>
        <taxon>Pseudomonadati</taxon>
        <taxon>Thermodesulfobacteriota</taxon>
        <taxon>Desulfarculia</taxon>
        <taxon>Desulfarculales</taxon>
        <taxon>Desulfarculaceae</taxon>
        <taxon>Desulfoferula</taxon>
    </lineage>
</organism>
<sequence length="184" mass="20427">MQRVILLLTLPLIICLGAGAAFSDHGENGRQRQRYQEGRGLGEHRVPPVNNPLYRQQCGECHMAYQPALLPAASWEAILAKLPEHFDDQVNLSSQDRAAVAAYLRSSAAEYCDCKISRKIIKSLRGDTILRISQVPYILHKHEYDDIPAGAFARKAVGSRGNCLACHTTANQGCYSEDLVRIPR</sequence>
<evidence type="ECO:0000313" key="3">
    <source>
        <dbReference type="Proteomes" id="UP001366166"/>
    </source>
</evidence>